<accession>A0A1G7JYY5</accession>
<dbReference type="InterPro" id="IPR001375">
    <property type="entry name" value="Peptidase_S9_cat"/>
</dbReference>
<dbReference type="PANTHER" id="PTHR43056">
    <property type="entry name" value="PEPTIDASE S9 PROLYL OLIGOPEPTIDASE"/>
    <property type="match status" value="1"/>
</dbReference>
<gene>
    <name evidence="2" type="ORF">SAMN05216377_104195</name>
</gene>
<keyword evidence="2" id="KW-0378">Hydrolase</keyword>
<keyword evidence="2" id="KW-0031">Aminopeptidase</keyword>
<reference evidence="2 3" key="1">
    <citation type="submission" date="2016-10" db="EMBL/GenBank/DDBJ databases">
        <authorList>
            <person name="de Groot N.N."/>
        </authorList>
    </citation>
    <scope>NUCLEOTIDE SEQUENCE [LARGE SCALE GENOMIC DNA]</scope>
    <source>
        <strain evidence="2 3">CGMCC 4.3143</strain>
    </source>
</reference>
<feature type="domain" description="Peptidase S9 prolyl oligopeptidase catalytic" evidence="1">
    <location>
        <begin position="424"/>
        <end position="629"/>
    </location>
</feature>
<dbReference type="InterPro" id="IPR050585">
    <property type="entry name" value="Xaa-Pro_dipeptidyl-ppase/CocE"/>
</dbReference>
<evidence type="ECO:0000313" key="3">
    <source>
        <dbReference type="Proteomes" id="UP000198967"/>
    </source>
</evidence>
<sequence>MIPVPTVTPFGSWPTPISSELVVAAAVRVSGARTDGDAVYWAEGRPSEGGRTQIVRRDPDGTTTDLLPEGFDARTAVHEYGGGAWWVRGGVVWFANWADQRLYRLAPGGEPEPLTPEPATPRADRYADGFVAGDSLLLVRERHEGPKAVDVHNEIVRLSGGEVEVLVTGPDFVTSPRLSPDGVRLVWIQWNHPSMPWDDTVLMGRNLENGDEAHIAGGPGESVMEPQWQPDGSLWFLSDRTGWWNLYRWVPGQDITPVVVLDAEIGVPAWQLGTSRYAVLPGGRVVFARWSKGYDGLAVREPNGEYVELDLPFSAIGSVAPYGIGSVVVVAGTPTEEPGVHVVSVDGDVETLHAPRDLGIDDGYLSVPEAVSFPSTDPAGEPRTSHALFYPPANPGHEGPEGALPPLLVVIHGGPTAAALPVLSVAVQYWTSRGFGVVDVNYGGSTGFGRAYREQLKGAWGIVDVADCLAAARYLAATGRVDGERLAIRGGSAGGYTTLAALARPDTPFSAGADHFGVADLEALAADTHKFESRYLDGLVGPYPAARETYVERSPIHHVADFHTPLIVLQGAEDAIVPPNQSEAIVNALRERKVPVAYLLFEGEQHGFRKAENITRALDAELSFYSQVFRFATDVEPVEVENLPR</sequence>
<dbReference type="GO" id="GO:0008236">
    <property type="term" value="F:serine-type peptidase activity"/>
    <property type="evidence" value="ECO:0007669"/>
    <property type="project" value="InterPro"/>
</dbReference>
<keyword evidence="3" id="KW-1185">Reference proteome</keyword>
<protein>
    <submittedName>
        <fullName evidence="2">Dipeptidyl aminopeptidase/acylaminoacyl peptidase</fullName>
    </submittedName>
</protein>
<dbReference type="SUPFAM" id="SSF69322">
    <property type="entry name" value="Tricorn protease domain 2"/>
    <property type="match status" value="1"/>
</dbReference>
<dbReference type="EMBL" id="FNBE01000004">
    <property type="protein sequence ID" value="SDF30127.1"/>
    <property type="molecule type" value="Genomic_DNA"/>
</dbReference>
<dbReference type="Gene3D" id="3.40.50.1820">
    <property type="entry name" value="alpha/beta hydrolase"/>
    <property type="match status" value="1"/>
</dbReference>
<proteinExistence type="predicted"/>
<keyword evidence="2" id="KW-0645">Protease</keyword>
<dbReference type="STRING" id="366584.SAMN05216377_104195"/>
<evidence type="ECO:0000259" key="1">
    <source>
        <dbReference type="Pfam" id="PF00326"/>
    </source>
</evidence>
<dbReference type="AlphaFoldDB" id="A0A1G7JYY5"/>
<dbReference type="Proteomes" id="UP000198967">
    <property type="component" value="Unassembled WGS sequence"/>
</dbReference>
<evidence type="ECO:0000313" key="2">
    <source>
        <dbReference type="EMBL" id="SDF30127.1"/>
    </source>
</evidence>
<dbReference type="SUPFAM" id="SSF53474">
    <property type="entry name" value="alpha/beta-Hydrolases"/>
    <property type="match status" value="1"/>
</dbReference>
<dbReference type="GO" id="GO:0004177">
    <property type="term" value="F:aminopeptidase activity"/>
    <property type="evidence" value="ECO:0007669"/>
    <property type="project" value="UniProtKB-KW"/>
</dbReference>
<dbReference type="InterPro" id="IPR011042">
    <property type="entry name" value="6-blade_b-propeller_TolB-like"/>
</dbReference>
<dbReference type="Gene3D" id="2.120.10.30">
    <property type="entry name" value="TolB, C-terminal domain"/>
    <property type="match status" value="1"/>
</dbReference>
<organism evidence="2 3">
    <name type="scientific">Pseudonocardia oroxyli</name>
    <dbReference type="NCBI Taxonomy" id="366584"/>
    <lineage>
        <taxon>Bacteria</taxon>
        <taxon>Bacillati</taxon>
        <taxon>Actinomycetota</taxon>
        <taxon>Actinomycetes</taxon>
        <taxon>Pseudonocardiales</taxon>
        <taxon>Pseudonocardiaceae</taxon>
        <taxon>Pseudonocardia</taxon>
    </lineage>
</organism>
<dbReference type="Pfam" id="PF00326">
    <property type="entry name" value="Peptidase_S9"/>
    <property type="match status" value="1"/>
</dbReference>
<name>A0A1G7JYY5_PSEOR</name>
<dbReference type="PANTHER" id="PTHR43056:SF5">
    <property type="entry name" value="PEPTIDASE S9 PROLYL OLIGOPEPTIDASE CATALYTIC DOMAIN-CONTAINING PROTEIN"/>
    <property type="match status" value="1"/>
</dbReference>
<dbReference type="GO" id="GO:0006508">
    <property type="term" value="P:proteolysis"/>
    <property type="evidence" value="ECO:0007669"/>
    <property type="project" value="InterPro"/>
</dbReference>
<dbReference type="InterPro" id="IPR029058">
    <property type="entry name" value="AB_hydrolase_fold"/>
</dbReference>